<dbReference type="PANTHER" id="PTHR34387:SF1">
    <property type="entry name" value="PERIPLASMIC IMMUNOGENIC PROTEIN"/>
    <property type="match status" value="1"/>
</dbReference>
<dbReference type="InterPro" id="IPR007497">
    <property type="entry name" value="SIMPL/DUF541"/>
</dbReference>
<evidence type="ECO:0000313" key="2">
    <source>
        <dbReference type="EMBL" id="GIT94578.1"/>
    </source>
</evidence>
<accession>A0ABQ4NJH7</accession>
<feature type="signal peptide" evidence="1">
    <location>
        <begin position="1"/>
        <end position="29"/>
    </location>
</feature>
<keyword evidence="3" id="KW-1185">Reference proteome</keyword>
<gene>
    <name evidence="2" type="ORF">JANAI62_12010</name>
</gene>
<protein>
    <recommendedName>
        <fullName evidence="4">26 kDa periplasmic immunogenic protein</fullName>
    </recommendedName>
</protein>
<proteinExistence type="predicted"/>
<dbReference type="InterPro" id="IPR052022">
    <property type="entry name" value="26kDa_periplasmic_antigen"/>
</dbReference>
<keyword evidence="1" id="KW-0732">Signal</keyword>
<dbReference type="Gene3D" id="3.30.70.2970">
    <property type="entry name" value="Protein of unknown function (DUF541), domain 2"/>
    <property type="match status" value="1"/>
</dbReference>
<dbReference type="Proteomes" id="UP000786693">
    <property type="component" value="Unassembled WGS sequence"/>
</dbReference>
<comment type="caution">
    <text evidence="2">The sequence shown here is derived from an EMBL/GenBank/DDBJ whole genome shotgun (WGS) entry which is preliminary data.</text>
</comment>
<dbReference type="PANTHER" id="PTHR34387">
    <property type="entry name" value="SLR1258 PROTEIN"/>
    <property type="match status" value="1"/>
</dbReference>
<dbReference type="Pfam" id="PF04402">
    <property type="entry name" value="SIMPL"/>
    <property type="match status" value="1"/>
</dbReference>
<feature type="chain" id="PRO_5046971705" description="26 kDa periplasmic immunogenic protein" evidence="1">
    <location>
        <begin position="30"/>
        <end position="239"/>
    </location>
</feature>
<dbReference type="EMBL" id="BPFH01000002">
    <property type="protein sequence ID" value="GIT94578.1"/>
    <property type="molecule type" value="Genomic_DNA"/>
</dbReference>
<organism evidence="2 3">
    <name type="scientific">Jannaschia pagri</name>
    <dbReference type="NCBI Taxonomy" id="2829797"/>
    <lineage>
        <taxon>Bacteria</taxon>
        <taxon>Pseudomonadati</taxon>
        <taxon>Pseudomonadota</taxon>
        <taxon>Alphaproteobacteria</taxon>
        <taxon>Rhodobacterales</taxon>
        <taxon>Roseobacteraceae</taxon>
        <taxon>Jannaschia</taxon>
    </lineage>
</organism>
<sequence length="239" mass="24704">MGRFPPYAEFAMRALFLCLALLGATPAVSEPTAARLQVQGQGTVEVVPDMATVTLAVVREAQAAGDAMAALAEATEAVLGQVTAQGIASRDVQTGQLSLQPRWDHSENRQAPRILGYVARSTLRVRVRGLDKVGPLLDAAVADGANGLEQLSFSVSDPRPGEDAARADAVADALAKAAIYAEAAGLDVGRIVSLSEGHVPVAPGPVMMEMAAARSMPIAPGEVTQSVTVTLIVEMVAPD</sequence>
<evidence type="ECO:0008006" key="4">
    <source>
        <dbReference type="Google" id="ProtNLM"/>
    </source>
</evidence>
<reference evidence="2 3" key="1">
    <citation type="submission" date="2021-05" db="EMBL/GenBank/DDBJ databases">
        <title>Bacteria Genome sequencing.</title>
        <authorList>
            <person name="Takabe Y."/>
            <person name="Nakajima Y."/>
            <person name="Suzuki S."/>
            <person name="Shiozaki T."/>
        </authorList>
    </citation>
    <scope>NUCLEOTIDE SEQUENCE [LARGE SCALE GENOMIC DNA]</scope>
    <source>
        <strain evidence="2 3">AI_62</strain>
    </source>
</reference>
<evidence type="ECO:0000256" key="1">
    <source>
        <dbReference type="SAM" id="SignalP"/>
    </source>
</evidence>
<name>A0ABQ4NJH7_9RHOB</name>
<dbReference type="Gene3D" id="3.30.110.170">
    <property type="entry name" value="Protein of unknown function (DUF541), domain 1"/>
    <property type="match status" value="1"/>
</dbReference>
<evidence type="ECO:0000313" key="3">
    <source>
        <dbReference type="Proteomes" id="UP000786693"/>
    </source>
</evidence>